<feature type="domain" description="N-acetyltransferase" evidence="3">
    <location>
        <begin position="198"/>
        <end position="335"/>
    </location>
</feature>
<dbReference type="PROSITE" id="PS51186">
    <property type="entry name" value="GNAT"/>
    <property type="match status" value="1"/>
</dbReference>
<proteinExistence type="predicted"/>
<comment type="caution">
    <text evidence="4">The sequence shown here is derived from an EMBL/GenBank/DDBJ whole genome shotgun (WGS) entry which is preliminary data.</text>
</comment>
<protein>
    <recommendedName>
        <fullName evidence="3">N-acetyltransferase domain-containing protein</fullName>
    </recommendedName>
</protein>
<dbReference type="SUPFAM" id="SSF55729">
    <property type="entry name" value="Acyl-CoA N-acyltransferases (Nat)"/>
    <property type="match status" value="1"/>
</dbReference>
<dbReference type="Pfam" id="PF13673">
    <property type="entry name" value="Acetyltransf_10"/>
    <property type="match status" value="1"/>
</dbReference>
<dbReference type="CDD" id="cd04301">
    <property type="entry name" value="NAT_SF"/>
    <property type="match status" value="1"/>
</dbReference>
<dbReference type="PANTHER" id="PTHR43877">
    <property type="entry name" value="AMINOALKYLPHOSPHONATE N-ACETYLTRANSFERASE-RELATED-RELATED"/>
    <property type="match status" value="1"/>
</dbReference>
<keyword evidence="1" id="KW-0808">Transferase</keyword>
<evidence type="ECO:0000313" key="5">
    <source>
        <dbReference type="Proteomes" id="UP001501585"/>
    </source>
</evidence>
<dbReference type="InterPro" id="IPR016181">
    <property type="entry name" value="Acyl_CoA_acyltransferase"/>
</dbReference>
<evidence type="ECO:0000256" key="2">
    <source>
        <dbReference type="ARBA" id="ARBA00023315"/>
    </source>
</evidence>
<dbReference type="Gene3D" id="3.40.630.30">
    <property type="match status" value="1"/>
</dbReference>
<dbReference type="Proteomes" id="UP001501585">
    <property type="component" value="Unassembled WGS sequence"/>
</dbReference>
<dbReference type="InterPro" id="IPR000182">
    <property type="entry name" value="GNAT_dom"/>
</dbReference>
<dbReference type="InterPro" id="IPR050832">
    <property type="entry name" value="Bact_Acetyltransf"/>
</dbReference>
<sequence length="335" mass="35477">MDGDVKGLARGGGLRAAAKQASGVCPALCLAAGPRACIECAGRQRDTHGGRPKITCNLRPIMLGSIAMNAHFLNEADLMDRMERNLAEHACHLHRSMTGAAVTETGDLLVADSGLDDDTFNIVAAARFAAATAPARITATARTLACTGRRFSWWVGPASTPPDLTARLMAAGLPASEHETAMWAELDDTLPLPAAQGLDIQTVTTSEQLADYATVLAANWTPPADTVRRFFAQAAPQALAAHCPAHYLVGYVEGRPVCSAEVFHHAGVAGIYNICTLAAHRRRGYGGAITLAALRTARDRDHRIAVLQASADGEPVYRRLGFHSCGQFAEHAINP</sequence>
<evidence type="ECO:0000313" key="4">
    <source>
        <dbReference type="EMBL" id="GAA1995623.1"/>
    </source>
</evidence>
<organism evidence="4 5">
    <name type="scientific">Nocardiopsis rhodophaea</name>
    <dbReference type="NCBI Taxonomy" id="280238"/>
    <lineage>
        <taxon>Bacteria</taxon>
        <taxon>Bacillati</taxon>
        <taxon>Actinomycetota</taxon>
        <taxon>Actinomycetes</taxon>
        <taxon>Streptosporangiales</taxon>
        <taxon>Nocardiopsidaceae</taxon>
        <taxon>Nocardiopsis</taxon>
    </lineage>
</organism>
<gene>
    <name evidence="4" type="ORF">GCM10009799_22570</name>
</gene>
<reference evidence="4 5" key="1">
    <citation type="journal article" date="2019" name="Int. J. Syst. Evol. Microbiol.">
        <title>The Global Catalogue of Microorganisms (GCM) 10K type strain sequencing project: providing services to taxonomists for standard genome sequencing and annotation.</title>
        <authorList>
            <consortium name="The Broad Institute Genomics Platform"/>
            <consortium name="The Broad Institute Genome Sequencing Center for Infectious Disease"/>
            <person name="Wu L."/>
            <person name="Ma J."/>
        </authorList>
    </citation>
    <scope>NUCLEOTIDE SEQUENCE [LARGE SCALE GENOMIC DNA]</scope>
    <source>
        <strain evidence="4 5">JCM 15313</strain>
    </source>
</reference>
<keyword evidence="2" id="KW-0012">Acyltransferase</keyword>
<name>A0ABN2T126_9ACTN</name>
<accession>A0ABN2T126</accession>
<evidence type="ECO:0000259" key="3">
    <source>
        <dbReference type="PROSITE" id="PS51186"/>
    </source>
</evidence>
<dbReference type="EMBL" id="BAAAPC010000008">
    <property type="protein sequence ID" value="GAA1995623.1"/>
    <property type="molecule type" value="Genomic_DNA"/>
</dbReference>
<evidence type="ECO:0000256" key="1">
    <source>
        <dbReference type="ARBA" id="ARBA00022679"/>
    </source>
</evidence>
<keyword evidence="5" id="KW-1185">Reference proteome</keyword>